<feature type="non-terminal residue" evidence="1">
    <location>
        <position position="1"/>
    </location>
</feature>
<dbReference type="Gramene" id="ONK65783">
    <property type="protein sequence ID" value="ONK65783"/>
    <property type="gene ID" value="A4U43_C06F930"/>
</dbReference>
<organism evidence="1 2">
    <name type="scientific">Asparagus officinalis</name>
    <name type="common">Garden asparagus</name>
    <dbReference type="NCBI Taxonomy" id="4686"/>
    <lineage>
        <taxon>Eukaryota</taxon>
        <taxon>Viridiplantae</taxon>
        <taxon>Streptophyta</taxon>
        <taxon>Embryophyta</taxon>
        <taxon>Tracheophyta</taxon>
        <taxon>Spermatophyta</taxon>
        <taxon>Magnoliopsida</taxon>
        <taxon>Liliopsida</taxon>
        <taxon>Asparagales</taxon>
        <taxon>Asparagaceae</taxon>
        <taxon>Asparagoideae</taxon>
        <taxon>Asparagus</taxon>
    </lineage>
</organism>
<evidence type="ECO:0000313" key="1">
    <source>
        <dbReference type="EMBL" id="ONK65783.1"/>
    </source>
</evidence>
<feature type="non-terminal residue" evidence="1">
    <location>
        <position position="97"/>
    </location>
</feature>
<keyword evidence="2" id="KW-1185">Reference proteome</keyword>
<protein>
    <submittedName>
        <fullName evidence="1">Uncharacterized protein</fullName>
    </submittedName>
</protein>
<reference evidence="2" key="1">
    <citation type="journal article" date="2017" name="Nat. Commun.">
        <title>The asparagus genome sheds light on the origin and evolution of a young Y chromosome.</title>
        <authorList>
            <person name="Harkess A."/>
            <person name="Zhou J."/>
            <person name="Xu C."/>
            <person name="Bowers J.E."/>
            <person name="Van der Hulst R."/>
            <person name="Ayyampalayam S."/>
            <person name="Mercati F."/>
            <person name="Riccardi P."/>
            <person name="McKain M.R."/>
            <person name="Kakrana A."/>
            <person name="Tang H."/>
            <person name="Ray J."/>
            <person name="Groenendijk J."/>
            <person name="Arikit S."/>
            <person name="Mathioni S.M."/>
            <person name="Nakano M."/>
            <person name="Shan H."/>
            <person name="Telgmann-Rauber A."/>
            <person name="Kanno A."/>
            <person name="Yue Z."/>
            <person name="Chen H."/>
            <person name="Li W."/>
            <person name="Chen Y."/>
            <person name="Xu X."/>
            <person name="Zhang Y."/>
            <person name="Luo S."/>
            <person name="Chen H."/>
            <person name="Gao J."/>
            <person name="Mao Z."/>
            <person name="Pires J.C."/>
            <person name="Luo M."/>
            <person name="Kudrna D."/>
            <person name="Wing R.A."/>
            <person name="Meyers B.C."/>
            <person name="Yi K."/>
            <person name="Kong H."/>
            <person name="Lavrijsen P."/>
            <person name="Sunseri F."/>
            <person name="Falavigna A."/>
            <person name="Ye Y."/>
            <person name="Leebens-Mack J.H."/>
            <person name="Chen G."/>
        </authorList>
    </citation>
    <scope>NUCLEOTIDE SEQUENCE [LARGE SCALE GENOMIC DNA]</scope>
    <source>
        <strain evidence="2">cv. DH0086</strain>
    </source>
</reference>
<dbReference type="Proteomes" id="UP000243459">
    <property type="component" value="Chromosome 6"/>
</dbReference>
<accession>A0A5P1EJ59</accession>
<proteinExistence type="predicted"/>
<dbReference type="EMBL" id="CM007386">
    <property type="protein sequence ID" value="ONK65783.1"/>
    <property type="molecule type" value="Genomic_DNA"/>
</dbReference>
<sequence>AGHVCWDDNDILNGKPTGAVRVSFSNMSTFEDAEKFLKFVVSSFVVKPNLSRDAYPFETQLFTGRQFVGGVHLKSITIYPVKSCAGFSVQSWPLSNT</sequence>
<evidence type="ECO:0000313" key="2">
    <source>
        <dbReference type="Proteomes" id="UP000243459"/>
    </source>
</evidence>
<gene>
    <name evidence="1" type="ORF">A4U43_C06F930</name>
</gene>
<dbReference type="AlphaFoldDB" id="A0A5P1EJ59"/>
<name>A0A5P1EJ59_ASPOF</name>